<dbReference type="InterPro" id="IPR023801">
    <property type="entry name" value="His_deacetylse_dom"/>
</dbReference>
<dbReference type="PANTHER" id="PTHR10625:SF9">
    <property type="entry name" value="HISTONE DEACETYLASE DOMAIN-CONTAINING PROTEIN"/>
    <property type="match status" value="1"/>
</dbReference>
<dbReference type="InterPro" id="IPR000286">
    <property type="entry name" value="HDACs"/>
</dbReference>
<dbReference type="Pfam" id="PF00270">
    <property type="entry name" value="DEAD"/>
    <property type="match status" value="1"/>
</dbReference>
<dbReference type="InterPro" id="IPR027417">
    <property type="entry name" value="P-loop_NTPase"/>
</dbReference>
<feature type="coiled-coil region" evidence="4">
    <location>
        <begin position="1018"/>
        <end position="1147"/>
    </location>
</feature>
<accession>A0ABQ8B5U5</accession>
<evidence type="ECO:0000256" key="2">
    <source>
        <dbReference type="ARBA" id="ARBA00022491"/>
    </source>
</evidence>
<dbReference type="InterPro" id="IPR011545">
    <property type="entry name" value="DEAD/DEAH_box_helicase_dom"/>
</dbReference>
<dbReference type="EMBL" id="JAGKQM010000012">
    <property type="protein sequence ID" value="KAH0900174.1"/>
    <property type="molecule type" value="Genomic_DNA"/>
</dbReference>
<protein>
    <recommendedName>
        <fullName evidence="5">Helicase ATP-binding domain-containing protein</fullName>
    </recommendedName>
</protein>
<feature type="coiled-coil region" evidence="4">
    <location>
        <begin position="360"/>
        <end position="452"/>
    </location>
</feature>
<dbReference type="Gene3D" id="3.40.50.300">
    <property type="entry name" value="P-loop containing nucleotide triphosphate hydrolases"/>
    <property type="match status" value="1"/>
</dbReference>
<dbReference type="Gene3D" id="3.40.800.20">
    <property type="entry name" value="Histone deacetylase domain"/>
    <property type="match status" value="3"/>
</dbReference>
<dbReference type="InterPro" id="IPR037138">
    <property type="entry name" value="His_deacetylse_dom_sf"/>
</dbReference>
<dbReference type="PROSITE" id="PS51192">
    <property type="entry name" value="HELICASE_ATP_BIND_1"/>
    <property type="match status" value="1"/>
</dbReference>
<dbReference type="PROSITE" id="PS00039">
    <property type="entry name" value="DEAD_ATP_HELICASE"/>
    <property type="match status" value="1"/>
</dbReference>
<organism evidence="6 7">
    <name type="scientific">Brassica napus</name>
    <name type="common">Rape</name>
    <dbReference type="NCBI Taxonomy" id="3708"/>
    <lineage>
        <taxon>Eukaryota</taxon>
        <taxon>Viridiplantae</taxon>
        <taxon>Streptophyta</taxon>
        <taxon>Embryophyta</taxon>
        <taxon>Tracheophyta</taxon>
        <taxon>Spermatophyta</taxon>
        <taxon>Magnoliopsida</taxon>
        <taxon>eudicotyledons</taxon>
        <taxon>Gunneridae</taxon>
        <taxon>Pentapetalae</taxon>
        <taxon>rosids</taxon>
        <taxon>malvids</taxon>
        <taxon>Brassicales</taxon>
        <taxon>Brassicaceae</taxon>
        <taxon>Brassiceae</taxon>
        <taxon>Brassica</taxon>
    </lineage>
</organism>
<name>A0ABQ8B5U5_BRANA</name>
<sequence length="1162" mass="130614">MAGESRKRKVGLLYDERMCKHDTPDGEDHPECPNRIKAIWEMLQRTGLAQRCVVLGGIKAEDKHLQLVHTKEHVNLVKRLSTKKKDSRRNKIASKLDSIYLNGGSSEAAYLAAGSVVEVAEKVAEGELDCGFAIVRPPGHHAEADEAMGFCLFNNVAVAASYLLNQRPDLGIKRILIVDWDVHHGNGTQKMFWKDPRVLVFSVHRHDGGSFYPRGDDGDYDKVGEGAGEGFNINVPWEQGRCGDADYFAVWDHILIPVTKEFNPDLILLMEFAQGKIVMALEGGYRLDIVAESSVMCVQVLLEDDPFQCSVEEYTRDSTRTVIQAVRKKLCAYWPSLADEIQLKAEAPLPMWDKGANSSKQQAERLRASLEEKAALQTKVAELQGEASEKLRLQVSLEKYAAEAKEAAEHLTQVSSELREVKIDLDFHRELFKKASEEKRLLEGELQKEASDKLRLRISRDRYAAEVKEAAEHLATVRSELRDVQIDLNLHRKLPKKAKKVLDEADRLLNEDFEKSLNQILEEIPRDRKTYLFSATMTKKVQKLQRACLRNPVKGSIDPVQPANWFWMCKHDTPDGEDHPECPNRIKAIWAKLQLTGLAQRCVVLGGSKAEDKHLQLVHTKEHVNLVKSLSTKKKDSRRNKIASKLDSIYLNGGSSEAAYLAAGSVVEVAEKVAEGELDCGFAIVRPPGHHAEADEAMGFCLFNNVAVAASYLLNQRPDLAVKKILIVDWDVHHGNGTQKMFWKDPRVLVFSVHRHDDGSFYPTGDDGDYDKVGEGAGEGFNINVPWEQGRRCGDEDYIAVWDHILIPVTKEFNPDLILLSAGFDAAIGDPRGGCFVTPYGYSVMLKKVCVVFSVLIGLAWFFSPELLQYVISQLMEFAQGKIVMALDGGYNLGSVAKSSLACVQVLLEEKQIQDSFEEYPYESKCRVIEAVRKRVCAYWPSLADELPWEAKTPCSPVKHLSLFVHFLHCLLNFASAQTSLSKTSSSSSDDGEEVLESTFIQERLSSQFSPSVIKKQAESLRASLEVALEEKAALQTKVVELQGEKLRLQDKYAAEAKEAAEKLTHVSSELREAKIDLDFQRELFKKANEEKKLLEVRVLKLEAELQQEASDKLRLRISRDRYAAEVKEAAEHLAKVRSELRDVQIDLNLHRKLPKKAKKVM</sequence>
<gene>
    <name evidence="6" type="ORF">HID58_049742</name>
</gene>
<evidence type="ECO:0000259" key="5">
    <source>
        <dbReference type="PROSITE" id="PS51192"/>
    </source>
</evidence>
<dbReference type="PANTHER" id="PTHR10625">
    <property type="entry name" value="HISTONE DEACETYLASE HDAC1-RELATED"/>
    <property type="match status" value="1"/>
</dbReference>
<evidence type="ECO:0000256" key="4">
    <source>
        <dbReference type="SAM" id="Coils"/>
    </source>
</evidence>
<evidence type="ECO:0000313" key="7">
    <source>
        <dbReference type="Proteomes" id="UP000824890"/>
    </source>
</evidence>
<evidence type="ECO:0000256" key="1">
    <source>
        <dbReference type="ARBA" id="ARBA00001947"/>
    </source>
</evidence>
<dbReference type="Pfam" id="PF00850">
    <property type="entry name" value="Hist_deacetyl"/>
    <property type="match status" value="2"/>
</dbReference>
<comment type="caution">
    <text evidence="6">The sequence shown here is derived from an EMBL/GenBank/DDBJ whole genome shotgun (WGS) entry which is preliminary data.</text>
</comment>
<proteinExistence type="predicted"/>
<evidence type="ECO:0000256" key="3">
    <source>
        <dbReference type="ARBA" id="ARBA00022853"/>
    </source>
</evidence>
<dbReference type="InterPro" id="IPR014001">
    <property type="entry name" value="Helicase_ATP-bd"/>
</dbReference>
<keyword evidence="3" id="KW-0156">Chromatin regulator</keyword>
<dbReference type="SUPFAM" id="SSF52540">
    <property type="entry name" value="P-loop containing nucleoside triphosphate hydrolases"/>
    <property type="match status" value="1"/>
</dbReference>
<reference evidence="6 7" key="1">
    <citation type="submission" date="2021-05" db="EMBL/GenBank/DDBJ databases">
        <title>Genome Assembly of Synthetic Allotetraploid Brassica napus Reveals Homoeologous Exchanges between Subgenomes.</title>
        <authorList>
            <person name="Davis J.T."/>
        </authorList>
    </citation>
    <scope>NUCLEOTIDE SEQUENCE [LARGE SCALE GENOMIC DNA]</scope>
    <source>
        <strain evidence="7">cv. Da-Ae</strain>
        <tissue evidence="6">Seedling</tissue>
    </source>
</reference>
<dbReference type="PRINTS" id="PR01270">
    <property type="entry name" value="HDASUPER"/>
</dbReference>
<keyword evidence="7" id="KW-1185">Reference proteome</keyword>
<feature type="domain" description="Helicase ATP-binding" evidence="5">
    <location>
        <begin position="501"/>
        <end position="555"/>
    </location>
</feature>
<dbReference type="Proteomes" id="UP000824890">
    <property type="component" value="Unassembled WGS sequence"/>
</dbReference>
<dbReference type="InterPro" id="IPR023696">
    <property type="entry name" value="Ureohydrolase_dom_sf"/>
</dbReference>
<keyword evidence="2" id="KW-0678">Repressor</keyword>
<keyword evidence="4" id="KW-0175">Coiled coil</keyword>
<evidence type="ECO:0000313" key="6">
    <source>
        <dbReference type="EMBL" id="KAH0900174.1"/>
    </source>
</evidence>
<comment type="cofactor">
    <cofactor evidence="1">
        <name>Zn(2+)</name>
        <dbReference type="ChEBI" id="CHEBI:29105"/>
    </cofactor>
</comment>
<dbReference type="InterPro" id="IPR000629">
    <property type="entry name" value="RNA-helicase_DEAD-box_CS"/>
</dbReference>
<dbReference type="SUPFAM" id="SSF52768">
    <property type="entry name" value="Arginase/deacetylase"/>
    <property type="match status" value="2"/>
</dbReference>